<comment type="caution">
    <text evidence="11">The sequence shown here is derived from an EMBL/GenBank/DDBJ whole genome shotgun (WGS) entry which is preliminary data.</text>
</comment>
<dbReference type="RefSeq" id="WP_134720327.1">
    <property type="nucleotide sequence ID" value="NZ_SDKM01000041.1"/>
</dbReference>
<evidence type="ECO:0000256" key="3">
    <source>
        <dbReference type="ARBA" id="ARBA00022553"/>
    </source>
</evidence>
<evidence type="ECO:0000256" key="2">
    <source>
        <dbReference type="ARBA" id="ARBA00012438"/>
    </source>
</evidence>
<feature type="transmembrane region" description="Helical" evidence="9">
    <location>
        <begin position="75"/>
        <end position="98"/>
    </location>
</feature>
<dbReference type="Pfam" id="PF07730">
    <property type="entry name" value="HisKA_3"/>
    <property type="match status" value="1"/>
</dbReference>
<dbReference type="InterPro" id="IPR036890">
    <property type="entry name" value="HATPase_C_sf"/>
</dbReference>
<gene>
    <name evidence="11" type="ORF">EKO23_20885</name>
</gene>
<evidence type="ECO:0000256" key="9">
    <source>
        <dbReference type="SAM" id="Phobius"/>
    </source>
</evidence>
<evidence type="ECO:0000313" key="11">
    <source>
        <dbReference type="EMBL" id="RYP82858.1"/>
    </source>
</evidence>
<evidence type="ECO:0000313" key="12">
    <source>
        <dbReference type="Proteomes" id="UP000295198"/>
    </source>
</evidence>
<dbReference type="InterPro" id="IPR011712">
    <property type="entry name" value="Sig_transdc_His_kin_sub3_dim/P"/>
</dbReference>
<dbReference type="GO" id="GO:0000155">
    <property type="term" value="F:phosphorelay sensor kinase activity"/>
    <property type="evidence" value="ECO:0007669"/>
    <property type="project" value="InterPro"/>
</dbReference>
<dbReference type="GO" id="GO:0016020">
    <property type="term" value="C:membrane"/>
    <property type="evidence" value="ECO:0007669"/>
    <property type="project" value="InterPro"/>
</dbReference>
<dbReference type="OrthoDB" id="227596at2"/>
<sequence length="599" mass="63154">MRAEAVRDQALRHATAWAVLVMTLSSAAFLAYLALYRAAPADGLPRVEILYAACQVLPYGLVGAVLVAKRPDLPFGWLLSLAALSLVIMVAVMGPAIWALETGHGSQLAVWGLTVGALAFVPVALQGLINVRFPSGRPSGRAGRLLDRVLCWGIVLVLVAGMLGDTTIGAVYPDGVPGGAERFVDGTPVVAVGNALSLAVPVVILLGVLAGLGVVVRCVRAEGLERKQLEWRAAGVVAALVMFPFAVTDGLPDWVAGVEPLLFVATLAVPVLRYDLWAIDTLIRRSASYTLGAGASGTVFENLVRAVAEMLRLPFVAVLHRDRVLASYGYECGRLERWPLVDHGEQVGTLVAAPRRGLSALDARDRQVLATVAQLVAGSVRAEALTADLLDARQRMVSAREEERRRLRRELHDGLGPLLTGLGLNLDAAQSYLQRDPARAASCLGNAKEASALVIGSLREVVYGLRPPALDDLGLVGALRLQVNRIAGDAGVSLELQAPDRLALPAAVEVAAFRTVVEAVTNAVRHSSGSRITVEIVPGPDDLTVTVCDDGATTEPWRPGVGLTGMRERAAELGGTFRAGPTPEGGRISAAYPLTRVPA</sequence>
<proteinExistence type="predicted"/>
<evidence type="ECO:0000256" key="1">
    <source>
        <dbReference type="ARBA" id="ARBA00000085"/>
    </source>
</evidence>
<evidence type="ECO:0000256" key="4">
    <source>
        <dbReference type="ARBA" id="ARBA00022679"/>
    </source>
</evidence>
<evidence type="ECO:0000256" key="7">
    <source>
        <dbReference type="ARBA" id="ARBA00022840"/>
    </source>
</evidence>
<comment type="catalytic activity">
    <reaction evidence="1">
        <text>ATP + protein L-histidine = ADP + protein N-phospho-L-histidine.</text>
        <dbReference type="EC" id="2.7.13.3"/>
    </reaction>
</comment>
<reference evidence="11 12" key="1">
    <citation type="submission" date="2019-01" db="EMBL/GenBank/DDBJ databases">
        <title>Nocardioides guangzhouensis sp. nov., an actinobacterium isolated from soil.</title>
        <authorList>
            <person name="Fu Y."/>
            <person name="Cai Y."/>
            <person name="Lin Z."/>
            <person name="Chen P."/>
        </authorList>
    </citation>
    <scope>NUCLEOTIDE SEQUENCE [LARGE SCALE GENOMIC DNA]</scope>
    <source>
        <strain evidence="11 12">130</strain>
    </source>
</reference>
<name>A0A4Q4Z5Y2_9ACTN</name>
<evidence type="ECO:0000256" key="5">
    <source>
        <dbReference type="ARBA" id="ARBA00022741"/>
    </source>
</evidence>
<feature type="transmembrane region" description="Helical" evidence="9">
    <location>
        <begin position="192"/>
        <end position="219"/>
    </location>
</feature>
<keyword evidence="3" id="KW-0597">Phosphoprotein</keyword>
<organism evidence="11 12">
    <name type="scientific">Nocardioides guangzhouensis</name>
    <dbReference type="NCBI Taxonomy" id="2497878"/>
    <lineage>
        <taxon>Bacteria</taxon>
        <taxon>Bacillati</taxon>
        <taxon>Actinomycetota</taxon>
        <taxon>Actinomycetes</taxon>
        <taxon>Propionibacteriales</taxon>
        <taxon>Nocardioidaceae</taxon>
        <taxon>Nocardioides</taxon>
    </lineage>
</organism>
<keyword evidence="8" id="KW-0902">Two-component regulatory system</keyword>
<dbReference type="EC" id="2.7.13.3" evidence="2"/>
<feature type="domain" description="Histidine kinase/HSP90-like ATPase" evidence="10">
    <location>
        <begin position="507"/>
        <end position="596"/>
    </location>
</feature>
<dbReference type="GO" id="GO:0005524">
    <property type="term" value="F:ATP binding"/>
    <property type="evidence" value="ECO:0007669"/>
    <property type="project" value="UniProtKB-KW"/>
</dbReference>
<keyword evidence="9" id="KW-1133">Transmembrane helix</keyword>
<keyword evidence="9" id="KW-0812">Transmembrane</keyword>
<dbReference type="AlphaFoldDB" id="A0A4Q4Z5Y2"/>
<dbReference type="InterPro" id="IPR003594">
    <property type="entry name" value="HATPase_dom"/>
</dbReference>
<evidence type="ECO:0000256" key="6">
    <source>
        <dbReference type="ARBA" id="ARBA00022777"/>
    </source>
</evidence>
<keyword evidence="9" id="KW-0472">Membrane</keyword>
<dbReference type="Proteomes" id="UP000295198">
    <property type="component" value="Unassembled WGS sequence"/>
</dbReference>
<dbReference type="EMBL" id="SDKM01000041">
    <property type="protein sequence ID" value="RYP82858.1"/>
    <property type="molecule type" value="Genomic_DNA"/>
</dbReference>
<feature type="transmembrane region" description="Helical" evidence="9">
    <location>
        <begin position="231"/>
        <end position="248"/>
    </location>
</feature>
<accession>A0A4Q4Z5Y2</accession>
<protein>
    <recommendedName>
        <fullName evidence="2">histidine kinase</fullName>
        <ecNumber evidence="2">2.7.13.3</ecNumber>
    </recommendedName>
</protein>
<dbReference type="PANTHER" id="PTHR24421:SF10">
    <property type="entry name" value="NITRATE_NITRITE SENSOR PROTEIN NARQ"/>
    <property type="match status" value="1"/>
</dbReference>
<keyword evidence="7" id="KW-0067">ATP-binding</keyword>
<keyword evidence="5" id="KW-0547">Nucleotide-binding</keyword>
<dbReference type="Gene3D" id="3.30.565.10">
    <property type="entry name" value="Histidine kinase-like ATPase, C-terminal domain"/>
    <property type="match status" value="1"/>
</dbReference>
<keyword evidence="12" id="KW-1185">Reference proteome</keyword>
<dbReference type="GO" id="GO:0046983">
    <property type="term" value="F:protein dimerization activity"/>
    <property type="evidence" value="ECO:0007669"/>
    <property type="project" value="InterPro"/>
</dbReference>
<feature type="transmembrane region" description="Helical" evidence="9">
    <location>
        <begin position="110"/>
        <end position="129"/>
    </location>
</feature>
<dbReference type="SUPFAM" id="SSF55874">
    <property type="entry name" value="ATPase domain of HSP90 chaperone/DNA topoisomerase II/histidine kinase"/>
    <property type="match status" value="1"/>
</dbReference>
<evidence type="ECO:0000256" key="8">
    <source>
        <dbReference type="ARBA" id="ARBA00023012"/>
    </source>
</evidence>
<feature type="transmembrane region" description="Helical" evidence="9">
    <location>
        <begin position="16"/>
        <end position="37"/>
    </location>
</feature>
<dbReference type="Pfam" id="PF02518">
    <property type="entry name" value="HATPase_c"/>
    <property type="match status" value="1"/>
</dbReference>
<feature type="transmembrane region" description="Helical" evidence="9">
    <location>
        <begin position="49"/>
        <end position="68"/>
    </location>
</feature>
<dbReference type="CDD" id="cd16917">
    <property type="entry name" value="HATPase_UhpB-NarQ-NarX-like"/>
    <property type="match status" value="1"/>
</dbReference>
<keyword evidence="4" id="KW-0808">Transferase</keyword>
<evidence type="ECO:0000259" key="10">
    <source>
        <dbReference type="SMART" id="SM00387"/>
    </source>
</evidence>
<dbReference type="InterPro" id="IPR050482">
    <property type="entry name" value="Sensor_HK_TwoCompSys"/>
</dbReference>
<dbReference type="PANTHER" id="PTHR24421">
    <property type="entry name" value="NITRATE/NITRITE SENSOR PROTEIN NARX-RELATED"/>
    <property type="match status" value="1"/>
</dbReference>
<keyword evidence="6" id="KW-0418">Kinase</keyword>
<feature type="transmembrane region" description="Helical" evidence="9">
    <location>
        <begin position="149"/>
        <end position="172"/>
    </location>
</feature>
<dbReference type="Gene3D" id="1.20.5.1930">
    <property type="match status" value="1"/>
</dbReference>
<dbReference type="SMART" id="SM00387">
    <property type="entry name" value="HATPase_c"/>
    <property type="match status" value="1"/>
</dbReference>